<reference evidence="1 2" key="1">
    <citation type="journal article" date="2021" name="Sci. Rep.">
        <title>The genome of the diatom Chaetoceros tenuissimus carries an ancient integrated fragment of an extant virus.</title>
        <authorList>
            <person name="Hongo Y."/>
            <person name="Kimura K."/>
            <person name="Takaki Y."/>
            <person name="Yoshida Y."/>
            <person name="Baba S."/>
            <person name="Kobayashi G."/>
            <person name="Nagasaki K."/>
            <person name="Hano T."/>
            <person name="Tomaru Y."/>
        </authorList>
    </citation>
    <scope>NUCLEOTIDE SEQUENCE [LARGE SCALE GENOMIC DNA]</scope>
    <source>
        <strain evidence="1 2">NIES-3715</strain>
    </source>
</reference>
<dbReference type="AlphaFoldDB" id="A0AAD3D1X6"/>
<dbReference type="PANTHER" id="PTHR46586">
    <property type="entry name" value="ANKYRIN REPEAT-CONTAINING PROTEIN"/>
    <property type="match status" value="1"/>
</dbReference>
<sequence>MNIRSETNQSAPARKKAKLNEELVNLTTKKSCRIKELTSRLVELSNEYQELKDLDEFQRMVKKLGIEQIRFENEESCPLYQLPREVFNNCISFLDKSYVLVAPVSKCFQESYDVVFKGSKETATDFRGLPKEAGVYLIESVHENFSSLSILENDNFYKFIVGKEKDEGRRLGGLWTWKLSAEDYLIHKAAGQGNLDVFRHVVQNGNILRVQDQDFFLYQKIAENGHLHILQFLKEENFFFYGFCCSSYGAVRGGHIHILKWLKEIGCFNKPGNMCVIEKCAKIAAKCGQLEVLEYMREHIDSLMDFDLVADALQSKSVDVLRFCHAQRHDYFHGVTEDRIMETGEVEIVRYFFENQGEVSRRSTTLAAKNGYLDILKYLLSKNVTWNVNGVRRFEIMKFAYEKYRRWFDTTITNCIEQEKSNFNLDMLSYLREHDCPWGSHVTSALIGLKQEAFLKYIGGEEAVPDREDILTHAIQEKWFEGIRYILENNLECIVPPLNLVAVDFPCLDVLQYCKRKSLQWETQDGEMNCRRVLRRVAQESADIDTYKWIFNEIGAKQFHSEINLIAPNRTDLLEFLHEQKCVSDPKNLLCAISDGNLKYLEGLLVHYHDPLSIEENVFQEALSKIDSYLPDFDSHDRKDIVSLLIKSKCPQSLDVGYLKFASYYDR</sequence>
<dbReference type="SUPFAM" id="SSF48403">
    <property type="entry name" value="Ankyrin repeat"/>
    <property type="match status" value="1"/>
</dbReference>
<dbReference type="InterPro" id="IPR052050">
    <property type="entry name" value="SecEffector_AnkRepeat"/>
</dbReference>
<protein>
    <submittedName>
        <fullName evidence="1">Uncharacterized protein</fullName>
    </submittedName>
</protein>
<dbReference type="Proteomes" id="UP001054902">
    <property type="component" value="Unassembled WGS sequence"/>
</dbReference>
<name>A0AAD3D1X6_9STRA</name>
<comment type="caution">
    <text evidence="1">The sequence shown here is derived from an EMBL/GenBank/DDBJ whole genome shotgun (WGS) entry which is preliminary data.</text>
</comment>
<dbReference type="Gene3D" id="1.25.40.20">
    <property type="entry name" value="Ankyrin repeat-containing domain"/>
    <property type="match status" value="1"/>
</dbReference>
<organism evidence="1 2">
    <name type="scientific">Chaetoceros tenuissimus</name>
    <dbReference type="NCBI Taxonomy" id="426638"/>
    <lineage>
        <taxon>Eukaryota</taxon>
        <taxon>Sar</taxon>
        <taxon>Stramenopiles</taxon>
        <taxon>Ochrophyta</taxon>
        <taxon>Bacillariophyta</taxon>
        <taxon>Coscinodiscophyceae</taxon>
        <taxon>Chaetocerotophycidae</taxon>
        <taxon>Chaetocerotales</taxon>
        <taxon>Chaetocerotaceae</taxon>
        <taxon>Chaetoceros</taxon>
    </lineage>
</organism>
<dbReference type="PANTHER" id="PTHR46586:SF3">
    <property type="entry name" value="ANKYRIN REPEAT-CONTAINING PROTEIN"/>
    <property type="match status" value="1"/>
</dbReference>
<gene>
    <name evidence="1" type="ORF">CTEN210_12583</name>
</gene>
<evidence type="ECO:0000313" key="1">
    <source>
        <dbReference type="EMBL" id="GFH56107.1"/>
    </source>
</evidence>
<evidence type="ECO:0000313" key="2">
    <source>
        <dbReference type="Proteomes" id="UP001054902"/>
    </source>
</evidence>
<proteinExistence type="predicted"/>
<accession>A0AAD3D1X6</accession>
<dbReference type="EMBL" id="BLLK01000051">
    <property type="protein sequence ID" value="GFH56107.1"/>
    <property type="molecule type" value="Genomic_DNA"/>
</dbReference>
<keyword evidence="2" id="KW-1185">Reference proteome</keyword>
<dbReference type="InterPro" id="IPR036770">
    <property type="entry name" value="Ankyrin_rpt-contain_sf"/>
</dbReference>